<evidence type="ECO:0000313" key="2">
    <source>
        <dbReference type="Proteomes" id="UP000001887"/>
    </source>
</evidence>
<dbReference type="KEGG" id="psl:Psta_4398"/>
<dbReference type="AlphaFoldDB" id="D2R5V9"/>
<organism evidence="1 2">
    <name type="scientific">Pirellula staleyi (strain ATCC 27377 / DSM 6068 / ICPB 4128)</name>
    <name type="common">Pirella staleyi</name>
    <dbReference type="NCBI Taxonomy" id="530564"/>
    <lineage>
        <taxon>Bacteria</taxon>
        <taxon>Pseudomonadati</taxon>
        <taxon>Planctomycetota</taxon>
        <taxon>Planctomycetia</taxon>
        <taxon>Pirellulales</taxon>
        <taxon>Pirellulaceae</taxon>
        <taxon>Pirellula</taxon>
    </lineage>
</organism>
<dbReference type="EMBL" id="CP001848">
    <property type="protein sequence ID" value="ADB19044.1"/>
    <property type="molecule type" value="Genomic_DNA"/>
</dbReference>
<dbReference type="HOGENOM" id="CLU_1365152_0_0_0"/>
<keyword evidence="2" id="KW-1185">Reference proteome</keyword>
<protein>
    <submittedName>
        <fullName evidence="1">Uncharacterized protein</fullName>
    </submittedName>
</protein>
<reference evidence="1 2" key="1">
    <citation type="journal article" date="2009" name="Stand. Genomic Sci.">
        <title>Complete genome sequence of Pirellula staleyi type strain (ATCC 27377).</title>
        <authorList>
            <person name="Clum A."/>
            <person name="Tindall B.J."/>
            <person name="Sikorski J."/>
            <person name="Ivanova N."/>
            <person name="Mavrommatis K."/>
            <person name="Lucas S."/>
            <person name="Glavina del Rio T."/>
            <person name="Nolan M."/>
            <person name="Chen F."/>
            <person name="Tice H."/>
            <person name="Pitluck S."/>
            <person name="Cheng J.F."/>
            <person name="Chertkov O."/>
            <person name="Brettin T."/>
            <person name="Han C."/>
            <person name="Detter J.C."/>
            <person name="Kuske C."/>
            <person name="Bruce D."/>
            <person name="Goodwin L."/>
            <person name="Ovchinikova G."/>
            <person name="Pati A."/>
            <person name="Mikhailova N."/>
            <person name="Chen A."/>
            <person name="Palaniappan K."/>
            <person name="Land M."/>
            <person name="Hauser L."/>
            <person name="Chang Y.J."/>
            <person name="Jeffries C.D."/>
            <person name="Chain P."/>
            <person name="Rohde M."/>
            <person name="Goker M."/>
            <person name="Bristow J."/>
            <person name="Eisen J.A."/>
            <person name="Markowitz V."/>
            <person name="Hugenholtz P."/>
            <person name="Kyrpides N.C."/>
            <person name="Klenk H.P."/>
            <person name="Lapidus A."/>
        </authorList>
    </citation>
    <scope>NUCLEOTIDE SEQUENCE [LARGE SCALE GENOMIC DNA]</scope>
    <source>
        <strain evidence="2">ATCC 27377 / DSM 6068 / ICPB 4128</strain>
    </source>
</reference>
<dbReference type="Proteomes" id="UP000001887">
    <property type="component" value="Chromosome"/>
</dbReference>
<accession>D2R5V9</accession>
<evidence type="ECO:0000313" key="1">
    <source>
        <dbReference type="EMBL" id="ADB19044.1"/>
    </source>
</evidence>
<gene>
    <name evidence="1" type="ordered locus">Psta_4398</name>
</gene>
<proteinExistence type="predicted"/>
<name>D2R5V9_PIRSD</name>
<sequence>MAANLTHQSSLPSTPMEVTSMLLERPLEQRDTHSSVTGYCRACSRTMPRCQSLEECRAITYRRDVRPAAPSSAALIATTTHMRGINRLCVAVKCRLNEHFTRCCRAVDRMSTCSDDALRSTCSLRHAHHRCNRRMLKNSNISLEIGHFLRCDRRHILLQRPGVISLCRAAALELRNAGCDRWRDCYERFQRVEQAASGSP</sequence>